<feature type="chain" id="PRO_5005328809" evidence="1">
    <location>
        <begin position="24"/>
        <end position="69"/>
    </location>
</feature>
<evidence type="ECO:0000256" key="1">
    <source>
        <dbReference type="SAM" id="SignalP"/>
    </source>
</evidence>
<organism evidence="2 3">
    <name type="scientific">Strongyloides venezuelensis</name>
    <name type="common">Threadworm</name>
    <dbReference type="NCBI Taxonomy" id="75913"/>
    <lineage>
        <taxon>Eukaryota</taxon>
        <taxon>Metazoa</taxon>
        <taxon>Ecdysozoa</taxon>
        <taxon>Nematoda</taxon>
        <taxon>Chromadorea</taxon>
        <taxon>Rhabditida</taxon>
        <taxon>Tylenchina</taxon>
        <taxon>Panagrolaimomorpha</taxon>
        <taxon>Strongyloidoidea</taxon>
        <taxon>Strongyloididae</taxon>
        <taxon>Strongyloides</taxon>
    </lineage>
</organism>
<name>A0A0K0EXS7_STRVS</name>
<protein>
    <submittedName>
        <fullName evidence="3">Secreted protein</fullName>
    </submittedName>
</protein>
<proteinExistence type="predicted"/>
<evidence type="ECO:0000313" key="3">
    <source>
        <dbReference type="WBParaSite" id="SVE_0133200.1"/>
    </source>
</evidence>
<reference evidence="3" key="2">
    <citation type="submission" date="2015-08" db="UniProtKB">
        <authorList>
            <consortium name="WormBaseParasite"/>
        </authorList>
    </citation>
    <scope>IDENTIFICATION</scope>
</reference>
<accession>A0A0K0EXS7</accession>
<keyword evidence="1" id="KW-0732">Signal</keyword>
<feature type="signal peptide" evidence="1">
    <location>
        <begin position="1"/>
        <end position="23"/>
    </location>
</feature>
<dbReference type="Proteomes" id="UP000035680">
    <property type="component" value="Unassembled WGS sequence"/>
</dbReference>
<dbReference type="WBParaSite" id="SVE_0133200.1">
    <property type="protein sequence ID" value="SVE_0133200.1"/>
    <property type="gene ID" value="SVE_0133200"/>
</dbReference>
<dbReference type="AlphaFoldDB" id="A0A0K0EXS7"/>
<evidence type="ECO:0000313" key="2">
    <source>
        <dbReference type="Proteomes" id="UP000035680"/>
    </source>
</evidence>
<reference evidence="2" key="1">
    <citation type="submission" date="2014-07" db="EMBL/GenBank/DDBJ databases">
        <authorList>
            <person name="Martin A.A"/>
            <person name="De Silva N."/>
        </authorList>
    </citation>
    <scope>NUCLEOTIDE SEQUENCE</scope>
</reference>
<sequence>MHLNYFILFWILQFIHRLDLVNSIDGFSNVWNNVAWNPGLSAGSTYWPFKEVKAHPSCKNQPNSGIRIT</sequence>
<keyword evidence="2" id="KW-1185">Reference proteome</keyword>